<feature type="domain" description="NPH3" evidence="3">
    <location>
        <begin position="1"/>
        <end position="114"/>
    </location>
</feature>
<evidence type="ECO:0000259" key="3">
    <source>
        <dbReference type="PROSITE" id="PS51649"/>
    </source>
</evidence>
<dbReference type="InterPro" id="IPR043454">
    <property type="entry name" value="NPH3/RPT2-like"/>
</dbReference>
<evidence type="ECO:0000256" key="2">
    <source>
        <dbReference type="PROSITE-ProRule" id="PRU00982"/>
    </source>
</evidence>
<sequence length="114" mass="13161">MERVLPQEKGLISCKSLFEMLRPAISFNANQECREGLELRIGKQLDQVTVKELLLIPPAPEEKYDTECLKRMLKIYYDNYTSPEYSGFVKVANLMEEFLCEVASDMDIKVDTFA</sequence>
<gene>
    <name evidence="4" type="ORF">CEPIT_LOCUS14175</name>
</gene>
<dbReference type="AlphaFoldDB" id="A0AAV0DC17"/>
<dbReference type="Proteomes" id="UP001152523">
    <property type="component" value="Unassembled WGS sequence"/>
</dbReference>
<keyword evidence="5" id="KW-1185">Reference proteome</keyword>
<dbReference type="PANTHER" id="PTHR32370">
    <property type="entry name" value="OS12G0117600 PROTEIN"/>
    <property type="match status" value="1"/>
</dbReference>
<proteinExistence type="inferred from homology"/>
<dbReference type="PROSITE" id="PS51649">
    <property type="entry name" value="NPH3"/>
    <property type="match status" value="1"/>
</dbReference>
<evidence type="ECO:0000313" key="5">
    <source>
        <dbReference type="Proteomes" id="UP001152523"/>
    </source>
</evidence>
<organism evidence="4 5">
    <name type="scientific">Cuscuta epithymum</name>
    <dbReference type="NCBI Taxonomy" id="186058"/>
    <lineage>
        <taxon>Eukaryota</taxon>
        <taxon>Viridiplantae</taxon>
        <taxon>Streptophyta</taxon>
        <taxon>Embryophyta</taxon>
        <taxon>Tracheophyta</taxon>
        <taxon>Spermatophyta</taxon>
        <taxon>Magnoliopsida</taxon>
        <taxon>eudicotyledons</taxon>
        <taxon>Gunneridae</taxon>
        <taxon>Pentapetalae</taxon>
        <taxon>asterids</taxon>
        <taxon>lamiids</taxon>
        <taxon>Solanales</taxon>
        <taxon>Convolvulaceae</taxon>
        <taxon>Cuscuteae</taxon>
        <taxon>Cuscuta</taxon>
        <taxon>Cuscuta subgen. Cuscuta</taxon>
    </lineage>
</organism>
<name>A0AAV0DC17_9ASTE</name>
<comment type="similarity">
    <text evidence="2">Belongs to the NPH3 family.</text>
</comment>
<protein>
    <recommendedName>
        <fullName evidence="3">NPH3 domain-containing protein</fullName>
    </recommendedName>
</protein>
<keyword evidence="1" id="KW-0833">Ubl conjugation pathway</keyword>
<dbReference type="InterPro" id="IPR027356">
    <property type="entry name" value="NPH3_dom"/>
</dbReference>
<evidence type="ECO:0000313" key="4">
    <source>
        <dbReference type="EMBL" id="CAH9097853.1"/>
    </source>
</evidence>
<reference evidence="4" key="1">
    <citation type="submission" date="2022-07" db="EMBL/GenBank/DDBJ databases">
        <authorList>
            <person name="Macas J."/>
            <person name="Novak P."/>
            <person name="Neumann P."/>
        </authorList>
    </citation>
    <scope>NUCLEOTIDE SEQUENCE</scope>
</reference>
<evidence type="ECO:0000256" key="1">
    <source>
        <dbReference type="ARBA" id="ARBA00022786"/>
    </source>
</evidence>
<comment type="caution">
    <text evidence="4">The sequence shown here is derived from an EMBL/GenBank/DDBJ whole genome shotgun (WGS) entry which is preliminary data.</text>
</comment>
<dbReference type="EMBL" id="CAMAPF010000096">
    <property type="protein sequence ID" value="CAH9097853.1"/>
    <property type="molecule type" value="Genomic_DNA"/>
</dbReference>
<accession>A0AAV0DC17</accession>
<dbReference type="Pfam" id="PF03000">
    <property type="entry name" value="NPH3"/>
    <property type="match status" value="1"/>
</dbReference>